<evidence type="ECO:0000313" key="3">
    <source>
        <dbReference type="EMBL" id="GAQ85581.1"/>
    </source>
</evidence>
<dbReference type="AlphaFoldDB" id="A0A1Y1I8W9"/>
<dbReference type="STRING" id="105231.A0A1Y1I8W9"/>
<evidence type="ECO:0000313" key="4">
    <source>
        <dbReference type="Proteomes" id="UP000054558"/>
    </source>
</evidence>
<reference evidence="3 4" key="1">
    <citation type="journal article" date="2014" name="Nat. Commun.">
        <title>Klebsormidium flaccidum genome reveals primary factors for plant terrestrial adaptation.</title>
        <authorList>
            <person name="Hori K."/>
            <person name="Maruyama F."/>
            <person name="Fujisawa T."/>
            <person name="Togashi T."/>
            <person name="Yamamoto N."/>
            <person name="Seo M."/>
            <person name="Sato S."/>
            <person name="Yamada T."/>
            <person name="Mori H."/>
            <person name="Tajima N."/>
            <person name="Moriyama T."/>
            <person name="Ikeuchi M."/>
            <person name="Watanabe M."/>
            <person name="Wada H."/>
            <person name="Kobayashi K."/>
            <person name="Saito M."/>
            <person name="Masuda T."/>
            <person name="Sasaki-Sekimoto Y."/>
            <person name="Mashiguchi K."/>
            <person name="Awai K."/>
            <person name="Shimojima M."/>
            <person name="Masuda S."/>
            <person name="Iwai M."/>
            <person name="Nobusawa T."/>
            <person name="Narise T."/>
            <person name="Kondo S."/>
            <person name="Saito H."/>
            <person name="Sato R."/>
            <person name="Murakawa M."/>
            <person name="Ihara Y."/>
            <person name="Oshima-Yamada Y."/>
            <person name="Ohtaka K."/>
            <person name="Satoh M."/>
            <person name="Sonobe K."/>
            <person name="Ishii M."/>
            <person name="Ohtani R."/>
            <person name="Kanamori-Sato M."/>
            <person name="Honoki R."/>
            <person name="Miyazaki D."/>
            <person name="Mochizuki H."/>
            <person name="Umetsu J."/>
            <person name="Higashi K."/>
            <person name="Shibata D."/>
            <person name="Kamiya Y."/>
            <person name="Sato N."/>
            <person name="Nakamura Y."/>
            <person name="Tabata S."/>
            <person name="Ida S."/>
            <person name="Kurokawa K."/>
            <person name="Ohta H."/>
        </authorList>
    </citation>
    <scope>NUCLEOTIDE SEQUENCE [LARGE SCALE GENOMIC DNA]</scope>
    <source>
        <strain evidence="3 4">NIES-2285</strain>
    </source>
</reference>
<dbReference type="Proteomes" id="UP000054558">
    <property type="component" value="Unassembled WGS sequence"/>
</dbReference>
<dbReference type="PANTHER" id="PTHR43943">
    <property type="entry name" value="DEHYDROGENASE/REDUCTASE (SDR FAMILY) MEMBER 4"/>
    <property type="match status" value="1"/>
</dbReference>
<accession>A0A1Y1I8W9</accession>
<dbReference type="PRINTS" id="PR00080">
    <property type="entry name" value="SDRFAMILY"/>
</dbReference>
<dbReference type="PANTHER" id="PTHR43943:SF2">
    <property type="entry name" value="DEHYDROGENASE_REDUCTASE 4"/>
    <property type="match status" value="1"/>
</dbReference>
<dbReference type="EMBL" id="DF237191">
    <property type="protein sequence ID" value="GAQ85581.1"/>
    <property type="molecule type" value="Genomic_DNA"/>
</dbReference>
<dbReference type="OMA" id="WEVANVI"/>
<dbReference type="InterPro" id="IPR020904">
    <property type="entry name" value="Sc_DH/Rdtase_CS"/>
</dbReference>
<organism evidence="3 4">
    <name type="scientific">Klebsormidium nitens</name>
    <name type="common">Green alga</name>
    <name type="synonym">Ulothrix nitens</name>
    <dbReference type="NCBI Taxonomy" id="105231"/>
    <lineage>
        <taxon>Eukaryota</taxon>
        <taxon>Viridiplantae</taxon>
        <taxon>Streptophyta</taxon>
        <taxon>Klebsormidiophyceae</taxon>
        <taxon>Klebsormidiales</taxon>
        <taxon>Klebsormidiaceae</taxon>
        <taxon>Klebsormidium</taxon>
    </lineage>
</organism>
<dbReference type="SMART" id="SM00822">
    <property type="entry name" value="PKS_KR"/>
    <property type="match status" value="1"/>
</dbReference>
<dbReference type="FunFam" id="3.40.50.720:FF:000084">
    <property type="entry name" value="Short-chain dehydrogenase reductase"/>
    <property type="match status" value="1"/>
</dbReference>
<dbReference type="PRINTS" id="PR00081">
    <property type="entry name" value="GDHRDH"/>
</dbReference>
<dbReference type="InterPro" id="IPR057326">
    <property type="entry name" value="KR_dom"/>
</dbReference>
<protein>
    <submittedName>
        <fullName evidence="3">Indole-3-butyric acid response</fullName>
    </submittedName>
</protein>
<proteinExistence type="inferred from homology"/>
<comment type="similarity">
    <text evidence="1">Belongs to the short-chain dehydrogenases/reductases (SDR) family.</text>
</comment>
<sequence>MAGPNKCRRYEGRVCIITASTAGIGLGIARRLAQEGASVVISSRKEKNVNDAVAQLKKEGLEAFGVVCHVGSAEHRKKLIDETIQKYGKIDVFVSNAAVNPGVGPILDMAESQLDKILEINVKVSVLLVREAAPHIPSGGSIILISSITAFNPGAPLAMYAVSKTALLGLTRGLAAELAPNVRVNCVAPGIVPTHFASALVANEASKKAMEDQTLLKRLGTPEDIAGAVAFLASDDAAYVTGETVVVAGGTQSRL</sequence>
<dbReference type="PROSITE" id="PS00061">
    <property type="entry name" value="ADH_SHORT"/>
    <property type="match status" value="1"/>
</dbReference>
<dbReference type="OrthoDB" id="1669814at2759"/>
<feature type="domain" description="Ketoreductase" evidence="2">
    <location>
        <begin position="13"/>
        <end position="185"/>
    </location>
</feature>
<dbReference type="InterPro" id="IPR002347">
    <property type="entry name" value="SDR_fam"/>
</dbReference>
<keyword evidence="4" id="KW-1185">Reference proteome</keyword>
<evidence type="ECO:0000256" key="1">
    <source>
        <dbReference type="ARBA" id="ARBA00006484"/>
    </source>
</evidence>
<dbReference type="SUPFAM" id="SSF51735">
    <property type="entry name" value="NAD(P)-binding Rossmann-fold domains"/>
    <property type="match status" value="1"/>
</dbReference>
<dbReference type="Pfam" id="PF13561">
    <property type="entry name" value="adh_short_C2"/>
    <property type="match status" value="1"/>
</dbReference>
<dbReference type="NCBIfam" id="NF005559">
    <property type="entry name" value="PRK07231.1"/>
    <property type="match status" value="1"/>
</dbReference>
<dbReference type="Gene3D" id="3.40.50.720">
    <property type="entry name" value="NAD(P)-binding Rossmann-like Domain"/>
    <property type="match status" value="1"/>
</dbReference>
<gene>
    <name evidence="3" type="ORF">KFL_002420150</name>
</gene>
<evidence type="ECO:0000259" key="2">
    <source>
        <dbReference type="SMART" id="SM00822"/>
    </source>
</evidence>
<name>A0A1Y1I8W9_KLENI</name>
<dbReference type="InterPro" id="IPR036291">
    <property type="entry name" value="NAD(P)-bd_dom_sf"/>
</dbReference>